<dbReference type="SUPFAM" id="SSF54236">
    <property type="entry name" value="Ubiquitin-like"/>
    <property type="match status" value="1"/>
</dbReference>
<proteinExistence type="predicted"/>
<dbReference type="Proteomes" id="UP000492821">
    <property type="component" value="Unassembled WGS sequence"/>
</dbReference>
<dbReference type="GO" id="GO:0005634">
    <property type="term" value="C:nucleus"/>
    <property type="evidence" value="ECO:0007669"/>
    <property type="project" value="TreeGrafter"/>
</dbReference>
<reference evidence="4" key="2">
    <citation type="submission" date="2020-10" db="UniProtKB">
        <authorList>
            <consortium name="WormBaseParasite"/>
        </authorList>
    </citation>
    <scope>IDENTIFICATION</scope>
</reference>
<dbReference type="PANTHER" id="PTHR23322:SF96">
    <property type="entry name" value="FAS-ASSOCIATED FACTOR 1"/>
    <property type="match status" value="1"/>
</dbReference>
<dbReference type="GO" id="GO:0005783">
    <property type="term" value="C:endoplasmic reticulum"/>
    <property type="evidence" value="ECO:0007669"/>
    <property type="project" value="TreeGrafter"/>
</dbReference>
<dbReference type="InterPro" id="IPR050730">
    <property type="entry name" value="UBX_domain-protein"/>
</dbReference>
<dbReference type="GO" id="GO:0036503">
    <property type="term" value="P:ERAD pathway"/>
    <property type="evidence" value="ECO:0007669"/>
    <property type="project" value="TreeGrafter"/>
</dbReference>
<evidence type="ECO:0000256" key="1">
    <source>
        <dbReference type="SAM" id="Coils"/>
    </source>
</evidence>
<dbReference type="GO" id="GO:0043130">
    <property type="term" value="F:ubiquitin binding"/>
    <property type="evidence" value="ECO:0007669"/>
    <property type="project" value="TreeGrafter"/>
</dbReference>
<dbReference type="Gene3D" id="3.10.20.90">
    <property type="entry name" value="Phosphatidylinositol 3-kinase Catalytic Subunit, Chain A, domain 1"/>
    <property type="match status" value="1"/>
</dbReference>
<feature type="coiled-coil region" evidence="1">
    <location>
        <begin position="51"/>
        <end position="79"/>
    </location>
</feature>
<dbReference type="Pfam" id="PF00789">
    <property type="entry name" value="UBX"/>
    <property type="match status" value="1"/>
</dbReference>
<keyword evidence="1" id="KW-0175">Coiled coil</keyword>
<evidence type="ECO:0000313" key="4">
    <source>
        <dbReference type="WBParaSite" id="Pan_g17120.t1"/>
    </source>
</evidence>
<dbReference type="WBParaSite" id="Pan_g17120.t1">
    <property type="protein sequence ID" value="Pan_g17120.t1"/>
    <property type="gene ID" value="Pan_g17120"/>
</dbReference>
<dbReference type="PROSITE" id="PS50033">
    <property type="entry name" value="UBX"/>
    <property type="match status" value="1"/>
</dbReference>
<keyword evidence="3" id="KW-1185">Reference proteome</keyword>
<evidence type="ECO:0000259" key="2">
    <source>
        <dbReference type="PROSITE" id="PS50033"/>
    </source>
</evidence>
<organism evidence="3 4">
    <name type="scientific">Panagrellus redivivus</name>
    <name type="common">Microworm</name>
    <dbReference type="NCBI Taxonomy" id="6233"/>
    <lineage>
        <taxon>Eukaryota</taxon>
        <taxon>Metazoa</taxon>
        <taxon>Ecdysozoa</taxon>
        <taxon>Nematoda</taxon>
        <taxon>Chromadorea</taxon>
        <taxon>Rhabditida</taxon>
        <taxon>Tylenchina</taxon>
        <taxon>Panagrolaimomorpha</taxon>
        <taxon>Panagrolaimoidea</taxon>
        <taxon>Panagrolaimidae</taxon>
        <taxon>Panagrellus</taxon>
    </lineage>
</organism>
<dbReference type="InterPro" id="IPR001012">
    <property type="entry name" value="UBX_dom"/>
</dbReference>
<dbReference type="AlphaFoldDB" id="A0A7E4V6F7"/>
<name>A0A7E4V6F7_PANRE</name>
<reference evidence="3" key="1">
    <citation type="journal article" date="2013" name="Genetics">
        <title>The draft genome and transcriptome of Panagrellus redivivus are shaped by the harsh demands of a free-living lifestyle.</title>
        <authorList>
            <person name="Srinivasan J."/>
            <person name="Dillman A.R."/>
            <person name="Macchietto M.G."/>
            <person name="Heikkinen L."/>
            <person name="Lakso M."/>
            <person name="Fracchia K.M."/>
            <person name="Antoshechkin I."/>
            <person name="Mortazavi A."/>
            <person name="Wong G."/>
            <person name="Sternberg P.W."/>
        </authorList>
    </citation>
    <scope>NUCLEOTIDE SEQUENCE [LARGE SCALE GENOMIC DNA]</scope>
    <source>
        <strain evidence="3">MT8872</strain>
    </source>
</reference>
<accession>A0A7E4V6F7</accession>
<sequence>MLSQAVTAYDAVKGRLTAEAHERLERERLRNEQQTAYEIGKEQDRIKFEARAKLLREQREAEEALAKEKQARIEKEAADKILQQELAATMPEEPDAGAVGTIMIKLRFPDNHQEVRRFLRKGSLKLLSHFAGSRGYLAADYRIFTSDFPRKNVTTLNAESTFDELGWSPREQVIVEEI</sequence>
<evidence type="ECO:0000313" key="3">
    <source>
        <dbReference type="Proteomes" id="UP000492821"/>
    </source>
</evidence>
<dbReference type="InterPro" id="IPR029071">
    <property type="entry name" value="Ubiquitin-like_domsf"/>
</dbReference>
<dbReference type="PANTHER" id="PTHR23322">
    <property type="entry name" value="FAS-ASSOCIATED PROTEIN"/>
    <property type="match status" value="1"/>
</dbReference>
<protein>
    <submittedName>
        <fullName evidence="4">UBX domain-containing protein</fullName>
    </submittedName>
</protein>
<feature type="domain" description="UBX" evidence="2">
    <location>
        <begin position="97"/>
        <end position="175"/>
    </location>
</feature>